<proteinExistence type="predicted"/>
<dbReference type="Pfam" id="PF01841">
    <property type="entry name" value="Transglut_core"/>
    <property type="match status" value="1"/>
</dbReference>
<evidence type="ECO:0000313" key="2">
    <source>
        <dbReference type="EMBL" id="GIE94525.1"/>
    </source>
</evidence>
<evidence type="ECO:0000313" key="3">
    <source>
        <dbReference type="Proteomes" id="UP000636960"/>
    </source>
</evidence>
<dbReference type="InterPro" id="IPR038765">
    <property type="entry name" value="Papain-like_cys_pep_sf"/>
</dbReference>
<reference evidence="2" key="1">
    <citation type="submission" date="2021-01" db="EMBL/GenBank/DDBJ databases">
        <title>Whole genome shotgun sequence of Actinoplanes rishiriensis NBRC 108556.</title>
        <authorList>
            <person name="Komaki H."/>
            <person name="Tamura T."/>
        </authorList>
    </citation>
    <scope>NUCLEOTIDE SEQUENCE</scope>
    <source>
        <strain evidence="2">NBRC 108556</strain>
    </source>
</reference>
<dbReference type="Gene3D" id="3.10.620.30">
    <property type="match status" value="1"/>
</dbReference>
<evidence type="ECO:0000259" key="1">
    <source>
        <dbReference type="Pfam" id="PF01841"/>
    </source>
</evidence>
<gene>
    <name evidence="2" type="ORF">Ari01nite_19900</name>
</gene>
<dbReference type="RefSeq" id="WP_203780827.1">
    <property type="nucleotide sequence ID" value="NZ_BOMV01000013.1"/>
</dbReference>
<feature type="domain" description="Transglutaminase-like" evidence="1">
    <location>
        <begin position="74"/>
        <end position="145"/>
    </location>
</feature>
<name>A0A919JVT9_9ACTN</name>
<dbReference type="Proteomes" id="UP000636960">
    <property type="component" value="Unassembled WGS sequence"/>
</dbReference>
<comment type="caution">
    <text evidence="2">The sequence shown here is derived from an EMBL/GenBank/DDBJ whole genome shotgun (WGS) entry which is preliminary data.</text>
</comment>
<keyword evidence="3" id="KW-1185">Reference proteome</keyword>
<organism evidence="2 3">
    <name type="scientific">Paractinoplanes rishiriensis</name>
    <dbReference type="NCBI Taxonomy" id="1050105"/>
    <lineage>
        <taxon>Bacteria</taxon>
        <taxon>Bacillati</taxon>
        <taxon>Actinomycetota</taxon>
        <taxon>Actinomycetes</taxon>
        <taxon>Micromonosporales</taxon>
        <taxon>Micromonosporaceae</taxon>
        <taxon>Paractinoplanes</taxon>
    </lineage>
</organism>
<accession>A0A919JVT9</accession>
<dbReference type="InterPro" id="IPR002931">
    <property type="entry name" value="Transglutaminase-like"/>
</dbReference>
<dbReference type="SUPFAM" id="SSF54001">
    <property type="entry name" value="Cysteine proteinases"/>
    <property type="match status" value="1"/>
</dbReference>
<protein>
    <recommendedName>
        <fullName evidence="1">Transglutaminase-like domain-containing protein</fullName>
    </recommendedName>
</protein>
<sequence>MTTQNQLESYAEPGPLTTGGPGTTAALAALPSTLPDLILAVQGLLIHETGAAQSTTAHLRTTHQILAHLLTADSRPLTEPRPPAHRLTGCCRHFTLITVAALRAHAIPARARCGFAKYFTPGLYGDHWVAEYWNADTSRWILTDAQLTPELRAARGITFTPDNVPREQFAVAGDAWISYRNGELDPSRCGLGGEDQSGSWWIAGNLIRDVAALAKMELLPWDVWGAMPEPDAPIDDILAEELDQLAAITADPDTAAESRTRYNDERFRVPARVHNFLRRTEEPVID</sequence>
<dbReference type="EMBL" id="BOMV01000013">
    <property type="protein sequence ID" value="GIE94525.1"/>
    <property type="molecule type" value="Genomic_DNA"/>
</dbReference>
<dbReference type="AlphaFoldDB" id="A0A919JVT9"/>